<organism evidence="2 3">
    <name type="scientific">Perkinsus olseni</name>
    <name type="common">Perkinsus atlanticus</name>
    <dbReference type="NCBI Taxonomy" id="32597"/>
    <lineage>
        <taxon>Eukaryota</taxon>
        <taxon>Sar</taxon>
        <taxon>Alveolata</taxon>
        <taxon>Perkinsozoa</taxon>
        <taxon>Perkinsea</taxon>
        <taxon>Perkinsida</taxon>
        <taxon>Perkinsidae</taxon>
        <taxon>Perkinsus</taxon>
    </lineage>
</organism>
<sequence length="366" mass="38994">MHPLQRWFVILEVLKLRMCSSLKLSVYKSLPECICYNLDYFYSGGSTKIDQAVIRIQLTTVVRDNLSLQLRAKNHHGDYRDTAIEQQSPLPLLIQGQLDIQKTLFMTKARAIAELLMRTVMVVVQHDSCSGSTAIRTQVISEEKASIATITAGTTTDATITAATTIASNNTAVASTTAKAANFTTEAAIAAIATTGATTAAETTTTSKEPTVASTTARAASFKTVTATASTTARAAVGAVAAITARAATELAVAALTAVAASAVWTFEEATIVGGTKGFGRERATISVSKSTVDGRTAQKILVLFIVIMNIVEVELFHIGGLGSIVLYVDGYRSCEQDRSDDQGPHICMKKLKLIAHSAAKTRRWS</sequence>
<dbReference type="Proteomes" id="UP000553632">
    <property type="component" value="Unassembled WGS sequence"/>
</dbReference>
<protein>
    <submittedName>
        <fullName evidence="2">Uncharacterized protein</fullName>
    </submittedName>
</protein>
<name>A0A7J6UKU8_PEROL</name>
<evidence type="ECO:0000313" key="2">
    <source>
        <dbReference type="EMBL" id="KAF4757696.1"/>
    </source>
</evidence>
<feature type="signal peptide" evidence="1">
    <location>
        <begin position="1"/>
        <end position="21"/>
    </location>
</feature>
<gene>
    <name evidence="2" type="ORF">FOZ63_033982</name>
</gene>
<dbReference type="AlphaFoldDB" id="A0A7J6UKU8"/>
<reference evidence="2 3" key="1">
    <citation type="submission" date="2020-04" db="EMBL/GenBank/DDBJ databases">
        <title>Perkinsus olseni comparative genomics.</title>
        <authorList>
            <person name="Bogema D.R."/>
        </authorList>
    </citation>
    <scope>NUCLEOTIDE SEQUENCE [LARGE SCALE GENOMIC DNA]</scope>
    <source>
        <strain evidence="2 3">ATCC PRA-207</strain>
    </source>
</reference>
<dbReference type="EMBL" id="JABANO010002353">
    <property type="protein sequence ID" value="KAF4757696.1"/>
    <property type="molecule type" value="Genomic_DNA"/>
</dbReference>
<feature type="chain" id="PRO_5029746580" evidence="1">
    <location>
        <begin position="22"/>
        <end position="366"/>
    </location>
</feature>
<keyword evidence="3" id="KW-1185">Reference proteome</keyword>
<accession>A0A7J6UKU8</accession>
<evidence type="ECO:0000313" key="3">
    <source>
        <dbReference type="Proteomes" id="UP000553632"/>
    </source>
</evidence>
<evidence type="ECO:0000256" key="1">
    <source>
        <dbReference type="SAM" id="SignalP"/>
    </source>
</evidence>
<proteinExistence type="predicted"/>
<keyword evidence="1" id="KW-0732">Signal</keyword>
<comment type="caution">
    <text evidence="2">The sequence shown here is derived from an EMBL/GenBank/DDBJ whole genome shotgun (WGS) entry which is preliminary data.</text>
</comment>